<comment type="caution">
    <text evidence="15">The sequence shown here is derived from an EMBL/GenBank/DDBJ whole genome shotgun (WGS) entry which is preliminary data.</text>
</comment>
<proteinExistence type="inferred from homology"/>
<keyword evidence="16" id="KW-1185">Reference proteome</keyword>
<dbReference type="InterPro" id="IPR036236">
    <property type="entry name" value="Znf_C2H2_sf"/>
</dbReference>
<keyword evidence="8" id="KW-0010">Activator</keyword>
<evidence type="ECO:0000256" key="3">
    <source>
        <dbReference type="ARBA" id="ARBA00022737"/>
    </source>
</evidence>
<dbReference type="FunFam" id="3.30.160.60:FF:000061">
    <property type="entry name" value="Transcription factor Sp3"/>
    <property type="match status" value="1"/>
</dbReference>
<feature type="domain" description="C2H2-type" evidence="14">
    <location>
        <begin position="676"/>
        <end position="703"/>
    </location>
</feature>
<feature type="region of interest" description="Disordered" evidence="13">
    <location>
        <begin position="258"/>
        <end position="299"/>
    </location>
</feature>
<keyword evidence="5" id="KW-0862">Zinc</keyword>
<dbReference type="Gene3D" id="3.30.160.60">
    <property type="entry name" value="Classic Zinc Finger"/>
    <property type="match status" value="3"/>
</dbReference>
<accession>A0A2T7PXE0</accession>
<feature type="region of interest" description="Disordered" evidence="13">
    <location>
        <begin position="564"/>
        <end position="588"/>
    </location>
</feature>
<dbReference type="InterPro" id="IPR013087">
    <property type="entry name" value="Znf_C2H2_type"/>
</dbReference>
<evidence type="ECO:0000256" key="2">
    <source>
        <dbReference type="ARBA" id="ARBA00022723"/>
    </source>
</evidence>
<name>A0A2T7PXE0_POMCA</name>
<feature type="region of interest" description="Disordered" evidence="13">
    <location>
        <begin position="1"/>
        <end position="24"/>
    </location>
</feature>
<keyword evidence="10" id="KW-0539">Nucleus</keyword>
<evidence type="ECO:0000313" key="16">
    <source>
        <dbReference type="Proteomes" id="UP000245119"/>
    </source>
</evidence>
<protein>
    <recommendedName>
        <fullName evidence="14">C2H2-type domain-containing protein</fullName>
    </recommendedName>
</protein>
<feature type="domain" description="C2H2-type" evidence="14">
    <location>
        <begin position="616"/>
        <end position="645"/>
    </location>
</feature>
<dbReference type="FunFam" id="3.30.160.60:FF:000014">
    <property type="entry name" value="Transcription factor Sp3"/>
    <property type="match status" value="1"/>
</dbReference>
<dbReference type="PANTHER" id="PTHR23235:SF170">
    <property type="entry name" value="FI01014P-RELATED"/>
    <property type="match status" value="1"/>
</dbReference>
<organism evidence="15 16">
    <name type="scientific">Pomacea canaliculata</name>
    <name type="common">Golden apple snail</name>
    <dbReference type="NCBI Taxonomy" id="400727"/>
    <lineage>
        <taxon>Eukaryota</taxon>
        <taxon>Metazoa</taxon>
        <taxon>Spiralia</taxon>
        <taxon>Lophotrochozoa</taxon>
        <taxon>Mollusca</taxon>
        <taxon>Gastropoda</taxon>
        <taxon>Caenogastropoda</taxon>
        <taxon>Architaenioglossa</taxon>
        <taxon>Ampullarioidea</taxon>
        <taxon>Ampullariidae</taxon>
        <taxon>Pomacea</taxon>
    </lineage>
</organism>
<dbReference type="PROSITE" id="PS50157">
    <property type="entry name" value="ZINC_FINGER_C2H2_2"/>
    <property type="match status" value="3"/>
</dbReference>
<keyword evidence="7" id="KW-0238">DNA-binding</keyword>
<evidence type="ECO:0000259" key="14">
    <source>
        <dbReference type="PROSITE" id="PS50157"/>
    </source>
</evidence>
<dbReference type="GO" id="GO:0000981">
    <property type="term" value="F:DNA-binding transcription factor activity, RNA polymerase II-specific"/>
    <property type="evidence" value="ECO:0007669"/>
    <property type="project" value="TreeGrafter"/>
</dbReference>
<comment type="similarity">
    <text evidence="11">Belongs to the Sp1 C2H2-type zinc-finger protein family.</text>
</comment>
<evidence type="ECO:0000256" key="11">
    <source>
        <dbReference type="ARBA" id="ARBA00038409"/>
    </source>
</evidence>
<dbReference type="EMBL" id="PZQS01000001">
    <property type="protein sequence ID" value="PVD38084.1"/>
    <property type="molecule type" value="Genomic_DNA"/>
</dbReference>
<evidence type="ECO:0000256" key="5">
    <source>
        <dbReference type="ARBA" id="ARBA00022833"/>
    </source>
</evidence>
<comment type="subcellular location">
    <subcellularLocation>
        <location evidence="1">Nucleus</location>
    </subcellularLocation>
</comment>
<dbReference type="PROSITE" id="PS00028">
    <property type="entry name" value="ZINC_FINGER_C2H2_1"/>
    <property type="match status" value="3"/>
</dbReference>
<feature type="compositionally biased region" description="Acidic residues" evidence="13">
    <location>
        <begin position="714"/>
        <end position="732"/>
    </location>
</feature>
<keyword evidence="6" id="KW-0805">Transcription regulation</keyword>
<dbReference type="SUPFAM" id="SSF57667">
    <property type="entry name" value="beta-beta-alpha zinc fingers"/>
    <property type="match status" value="2"/>
</dbReference>
<feature type="compositionally biased region" description="Low complexity" evidence="13">
    <location>
        <begin position="564"/>
        <end position="582"/>
    </location>
</feature>
<dbReference type="PANTHER" id="PTHR23235">
    <property type="entry name" value="KRUEPPEL-LIKE TRANSCRIPTION FACTOR"/>
    <property type="match status" value="1"/>
</dbReference>
<keyword evidence="3" id="KW-0677">Repeat</keyword>
<evidence type="ECO:0000256" key="1">
    <source>
        <dbReference type="ARBA" id="ARBA00004123"/>
    </source>
</evidence>
<keyword evidence="2" id="KW-0479">Metal-binding</keyword>
<dbReference type="Proteomes" id="UP000245119">
    <property type="component" value="Linkage Group LG1"/>
</dbReference>
<dbReference type="GO" id="GO:0008270">
    <property type="term" value="F:zinc ion binding"/>
    <property type="evidence" value="ECO:0007669"/>
    <property type="project" value="UniProtKB-KW"/>
</dbReference>
<feature type="compositionally biased region" description="Polar residues" evidence="13">
    <location>
        <begin position="258"/>
        <end position="281"/>
    </location>
</feature>
<dbReference type="AlphaFoldDB" id="A0A2T7PXE0"/>
<gene>
    <name evidence="15" type="ORF">C0Q70_00695</name>
</gene>
<dbReference type="GO" id="GO:0005634">
    <property type="term" value="C:nucleus"/>
    <property type="evidence" value="ECO:0007669"/>
    <property type="project" value="UniProtKB-SubCell"/>
</dbReference>
<sequence>MTTNNSKRSNQEYVTPASSAQDAQPSPLALLAATCSKIGAPPEEGLAQAGGGTIVDASGKPITTVSGAGPVGAANIAGQLIQQAAAPQLVATAGPGGQITYMIPGTVPSHQIVTIDGQEAIVIAGPSNANQAAFMSGGGGTIVTPSGQIIRTHGLAGGGMIPNMGFTNMGPNVVNIGGNLVNLAGMQQAVRQGTGMVQGMQTLGGMQVQQIPNVIQIPVSINGQTAIQTIQLPMQGFPGLHQAALANGGLVSLTPSNQMSTQPQNGTPMTQMTSTTPNTNCEDMGRSTPKSADKNDSAKNVNNSVANAATLLSAQQAQSLLFNQTMGSGTLANLALAPNQGMTAIIPMNANVLNTANGQMIITSQGNIVSMPSMTMSSFPQAAVSTAASSAVTATTASQNSVISTVLPGQPHLLASQNLQGSVLPQNWLQNLQVQNLQGLQGFQAVGGIPGLTSIQAITPQGQIISGATLQNLGAVALGSAGGIPGLTNGIQQDSLSNLQVAGPIQNVVTAGSSATTVQAASGQAAVAPTHASQSLSGTQIISATQLQQDPNDPNKWQLVATSQPSTTTLAPSPSSATPSPSDNNSNNRRLRRVACTCPNCQAEGRNATGDKKKQHICHIPNCGKVYGKTSHLRAHLRWHTGERPFVCNWIFCGKRFTRSDELQRHKRTHTGEKKFQCEECNKRFMRSDHLSKHIRTHQNKRGGGDAVTKMEEGEMDDDDDEEEEEEEEDNGQDEKQIFPLSKSQRAFHGKAY</sequence>
<evidence type="ECO:0000313" key="15">
    <source>
        <dbReference type="EMBL" id="PVD38084.1"/>
    </source>
</evidence>
<dbReference type="SMART" id="SM00355">
    <property type="entry name" value="ZnF_C2H2"/>
    <property type="match status" value="3"/>
</dbReference>
<evidence type="ECO:0000256" key="4">
    <source>
        <dbReference type="ARBA" id="ARBA00022771"/>
    </source>
</evidence>
<evidence type="ECO:0000256" key="13">
    <source>
        <dbReference type="SAM" id="MobiDB-lite"/>
    </source>
</evidence>
<keyword evidence="4 12" id="KW-0863">Zinc-finger</keyword>
<dbReference type="OrthoDB" id="6365676at2759"/>
<evidence type="ECO:0000256" key="9">
    <source>
        <dbReference type="ARBA" id="ARBA00023163"/>
    </source>
</evidence>
<feature type="domain" description="C2H2-type" evidence="14">
    <location>
        <begin position="646"/>
        <end position="675"/>
    </location>
</feature>
<evidence type="ECO:0000256" key="8">
    <source>
        <dbReference type="ARBA" id="ARBA00023159"/>
    </source>
</evidence>
<evidence type="ECO:0000256" key="10">
    <source>
        <dbReference type="ARBA" id="ARBA00023242"/>
    </source>
</evidence>
<feature type="region of interest" description="Disordered" evidence="13">
    <location>
        <begin position="693"/>
        <end position="753"/>
    </location>
</feature>
<dbReference type="GO" id="GO:0000978">
    <property type="term" value="F:RNA polymerase II cis-regulatory region sequence-specific DNA binding"/>
    <property type="evidence" value="ECO:0007669"/>
    <property type="project" value="TreeGrafter"/>
</dbReference>
<evidence type="ECO:0000256" key="7">
    <source>
        <dbReference type="ARBA" id="ARBA00023125"/>
    </source>
</evidence>
<dbReference type="Pfam" id="PF00096">
    <property type="entry name" value="zf-C2H2"/>
    <property type="match status" value="2"/>
</dbReference>
<evidence type="ECO:0000256" key="6">
    <source>
        <dbReference type="ARBA" id="ARBA00023015"/>
    </source>
</evidence>
<keyword evidence="9" id="KW-0804">Transcription</keyword>
<reference evidence="15 16" key="1">
    <citation type="submission" date="2018-04" db="EMBL/GenBank/DDBJ databases">
        <title>The genome of golden apple snail Pomacea canaliculata provides insight into stress tolerance and invasive adaptation.</title>
        <authorList>
            <person name="Liu C."/>
            <person name="Liu B."/>
            <person name="Ren Y."/>
            <person name="Zhang Y."/>
            <person name="Wang H."/>
            <person name="Li S."/>
            <person name="Jiang F."/>
            <person name="Yin L."/>
            <person name="Zhang G."/>
            <person name="Qian W."/>
            <person name="Fan W."/>
        </authorList>
    </citation>
    <scope>NUCLEOTIDE SEQUENCE [LARGE SCALE GENOMIC DNA]</scope>
    <source>
        <strain evidence="15">SZHN2017</strain>
        <tissue evidence="15">Muscle</tissue>
    </source>
</reference>
<evidence type="ECO:0000256" key="12">
    <source>
        <dbReference type="PROSITE-ProRule" id="PRU00042"/>
    </source>
</evidence>
<dbReference type="FunFam" id="3.30.160.60:FF:000026">
    <property type="entry name" value="Transcription factor Sp3"/>
    <property type="match status" value="1"/>
</dbReference>